<dbReference type="Gene3D" id="3.10.20.30">
    <property type="match status" value="1"/>
</dbReference>
<dbReference type="EMBL" id="JAALLT010000001">
    <property type="protein sequence ID" value="NGP75033.1"/>
    <property type="molecule type" value="Genomic_DNA"/>
</dbReference>
<protein>
    <submittedName>
        <fullName evidence="1">Molybdopterin converting factor subunit 1</fullName>
    </submittedName>
</protein>
<dbReference type="AlphaFoldDB" id="A0A6M1T3T6"/>
<evidence type="ECO:0000313" key="2">
    <source>
        <dbReference type="Proteomes" id="UP000473278"/>
    </source>
</evidence>
<dbReference type="Proteomes" id="UP000473278">
    <property type="component" value="Unassembled WGS sequence"/>
</dbReference>
<dbReference type="NCBIfam" id="TIGR01682">
    <property type="entry name" value="moaD"/>
    <property type="match status" value="1"/>
</dbReference>
<dbReference type="CDD" id="cd00754">
    <property type="entry name" value="Ubl_MoaD"/>
    <property type="match status" value="1"/>
</dbReference>
<dbReference type="InterPro" id="IPR003749">
    <property type="entry name" value="ThiS/MoaD-like"/>
</dbReference>
<accession>A0A6M1T3T6</accession>
<name>A0A6M1T3T6_9BACT</name>
<organism evidence="1 2">
    <name type="scientific">Halalkalibaculum roseum</name>
    <dbReference type="NCBI Taxonomy" id="2709311"/>
    <lineage>
        <taxon>Bacteria</taxon>
        <taxon>Pseudomonadati</taxon>
        <taxon>Balneolota</taxon>
        <taxon>Balneolia</taxon>
        <taxon>Balneolales</taxon>
        <taxon>Balneolaceae</taxon>
        <taxon>Halalkalibaculum</taxon>
    </lineage>
</organism>
<comment type="caution">
    <text evidence="1">The sequence shown here is derived from an EMBL/GenBank/DDBJ whole genome shotgun (WGS) entry which is preliminary data.</text>
</comment>
<dbReference type="RefSeq" id="WP_165138022.1">
    <property type="nucleotide sequence ID" value="NZ_JAALLT010000001.1"/>
</dbReference>
<dbReference type="InterPro" id="IPR016155">
    <property type="entry name" value="Mopterin_synth/thiamin_S_b"/>
</dbReference>
<evidence type="ECO:0000313" key="1">
    <source>
        <dbReference type="EMBL" id="NGP75033.1"/>
    </source>
</evidence>
<sequence length="79" mass="8587">MSITVKYFGAVAEQTGTSEEELNLDETGNSVAQLKAYCVQKYDLEEEETIQLAVNQVLNAGEKLEEGDEVAFLPPYAGG</sequence>
<proteinExistence type="predicted"/>
<dbReference type="Pfam" id="PF02597">
    <property type="entry name" value="ThiS"/>
    <property type="match status" value="1"/>
</dbReference>
<dbReference type="InterPro" id="IPR012675">
    <property type="entry name" value="Beta-grasp_dom_sf"/>
</dbReference>
<gene>
    <name evidence="1" type="primary">moaD</name>
    <name evidence="1" type="ORF">G3570_00195</name>
</gene>
<reference evidence="1 2" key="1">
    <citation type="submission" date="2020-02" db="EMBL/GenBank/DDBJ databases">
        <title>Balneolaceae bacterium YR4-1, complete genome.</title>
        <authorList>
            <person name="Li Y."/>
            <person name="Wu S."/>
        </authorList>
    </citation>
    <scope>NUCLEOTIDE SEQUENCE [LARGE SCALE GENOMIC DNA]</scope>
    <source>
        <strain evidence="1 2">YR4-1</strain>
    </source>
</reference>
<dbReference type="SUPFAM" id="SSF54285">
    <property type="entry name" value="MoaD/ThiS"/>
    <property type="match status" value="1"/>
</dbReference>
<keyword evidence="2" id="KW-1185">Reference proteome</keyword>